<evidence type="ECO:0000313" key="3">
    <source>
        <dbReference type="EMBL" id="EGT49469.1"/>
    </source>
</evidence>
<dbReference type="InParanoid" id="G0MD92"/>
<evidence type="ECO:0000313" key="4">
    <source>
        <dbReference type="Proteomes" id="UP000008068"/>
    </source>
</evidence>
<dbReference type="Proteomes" id="UP000008068">
    <property type="component" value="Unassembled WGS sequence"/>
</dbReference>
<dbReference type="InterPro" id="IPR002083">
    <property type="entry name" value="MATH/TRAF_dom"/>
</dbReference>
<dbReference type="PANTHER" id="PTHR22743:SF165">
    <property type="entry name" value="BTB AND MATH DOMAIN CONTAINING-RELATED"/>
    <property type="match status" value="1"/>
</dbReference>
<accession>G0MD92</accession>
<feature type="region of interest" description="Disordered" evidence="1">
    <location>
        <begin position="1"/>
        <end position="28"/>
    </location>
</feature>
<keyword evidence="4" id="KW-1185">Reference proteome</keyword>
<dbReference type="HOGENOM" id="CLU_957211_0_0_1"/>
<dbReference type="Gene3D" id="2.60.210.10">
    <property type="entry name" value="Apoptosis, Tumor Necrosis Factor Receptor Associated Protein 2, Chain A"/>
    <property type="match status" value="1"/>
</dbReference>
<dbReference type="CDD" id="cd00121">
    <property type="entry name" value="MATH"/>
    <property type="match status" value="1"/>
</dbReference>
<feature type="region of interest" description="Disordered" evidence="1">
    <location>
        <begin position="70"/>
        <end position="97"/>
    </location>
</feature>
<name>G0MD92_CAEBE</name>
<dbReference type="SUPFAM" id="SSF49599">
    <property type="entry name" value="TRAF domain-like"/>
    <property type="match status" value="1"/>
</dbReference>
<reference evidence="4" key="1">
    <citation type="submission" date="2011-07" db="EMBL/GenBank/DDBJ databases">
        <authorList>
            <consortium name="Caenorhabditis brenneri Sequencing and Analysis Consortium"/>
            <person name="Wilson R.K."/>
        </authorList>
    </citation>
    <scope>NUCLEOTIDE SEQUENCE [LARGE SCALE GENOMIC DNA]</scope>
    <source>
        <strain evidence="4">PB2801</strain>
    </source>
</reference>
<organism evidence="4">
    <name type="scientific">Caenorhabditis brenneri</name>
    <name type="common">Nematode worm</name>
    <dbReference type="NCBI Taxonomy" id="135651"/>
    <lineage>
        <taxon>Eukaryota</taxon>
        <taxon>Metazoa</taxon>
        <taxon>Ecdysozoa</taxon>
        <taxon>Nematoda</taxon>
        <taxon>Chromadorea</taxon>
        <taxon>Rhabditida</taxon>
        <taxon>Rhabditina</taxon>
        <taxon>Rhabditomorpha</taxon>
        <taxon>Rhabditoidea</taxon>
        <taxon>Rhabditidae</taxon>
        <taxon>Peloderinae</taxon>
        <taxon>Caenorhabditis</taxon>
    </lineage>
</organism>
<protein>
    <recommendedName>
        <fullName evidence="2">MATH domain-containing protein</fullName>
    </recommendedName>
</protein>
<feature type="domain" description="MATH" evidence="2">
    <location>
        <begin position="109"/>
        <end position="206"/>
    </location>
</feature>
<dbReference type="EMBL" id="GL379790">
    <property type="protein sequence ID" value="EGT49469.1"/>
    <property type="molecule type" value="Genomic_DNA"/>
</dbReference>
<dbReference type="InterPro" id="IPR008974">
    <property type="entry name" value="TRAF-like"/>
</dbReference>
<gene>
    <name evidence="3" type="ORF">CAEBREN_18070</name>
</gene>
<sequence>MTEKGADATMDVDQADSGVHKGSPSNFASFNQALTSQRIESKMDEMLKELKSVKTQFGDQQKVLETLQDQLQGLKPQKTPIEESTSQMSDEGDEKKQEKVDSLVSKQFVLKHIFKNISSPEVRNIKSETEEHFGVKWYIVVSRINGDLACYLHCRGHEAEKDWKIETEFEIKTYGSNNNVYSEEVTFCYSGAGGYGFPDFLERDEIEKNYSIDNGLKVEIHVKIKSTTGIYKDNQRKFDESMQDVSDITLINRCLTHIKTADDIRSIMPSDPRDLEPSLATILLQKSLSFQ</sequence>
<dbReference type="AlphaFoldDB" id="G0MD92"/>
<evidence type="ECO:0000256" key="1">
    <source>
        <dbReference type="SAM" id="MobiDB-lite"/>
    </source>
</evidence>
<dbReference type="SMART" id="SM00061">
    <property type="entry name" value="MATH"/>
    <property type="match status" value="1"/>
</dbReference>
<dbReference type="PANTHER" id="PTHR22743">
    <property type="entry name" value="MEPRIN/TRAF-LIKE MATH FAMILY-C.ELEGANS"/>
    <property type="match status" value="1"/>
</dbReference>
<dbReference type="OrthoDB" id="5903958at2759"/>
<dbReference type="InterPro" id="IPR052664">
    <property type="entry name" value="BTB-MATH_domain_protein"/>
</dbReference>
<evidence type="ECO:0000259" key="2">
    <source>
        <dbReference type="SMART" id="SM00061"/>
    </source>
</evidence>
<proteinExistence type="predicted"/>
<dbReference type="Pfam" id="PF00917">
    <property type="entry name" value="MATH"/>
    <property type="match status" value="1"/>
</dbReference>